<dbReference type="OrthoDB" id="2440940at2759"/>
<accession>A0A8H3X2I8</accession>
<dbReference type="AlphaFoldDB" id="A0A8H3X2I8"/>
<sequence length="170" mass="19788">MIEINEEILDPGQITGGEYEPSEEITTEKVKKVNENKQLQLSKYTNVQLIELILMQLKTILSWKHVIDKIKISNDSYHDVVDDIIFLRFSSIPNKTIDQLKNQPTFSYATDVDKIMCLSSIINVKEDKPKYINCTDQIWECALHKYLTPITLPLKVQLFMLDYNTVCFIE</sequence>
<name>A0A8H3X2I8_GIGMA</name>
<evidence type="ECO:0000313" key="2">
    <source>
        <dbReference type="Proteomes" id="UP000439903"/>
    </source>
</evidence>
<organism evidence="1 2">
    <name type="scientific">Gigaspora margarita</name>
    <dbReference type="NCBI Taxonomy" id="4874"/>
    <lineage>
        <taxon>Eukaryota</taxon>
        <taxon>Fungi</taxon>
        <taxon>Fungi incertae sedis</taxon>
        <taxon>Mucoromycota</taxon>
        <taxon>Glomeromycotina</taxon>
        <taxon>Glomeromycetes</taxon>
        <taxon>Diversisporales</taxon>
        <taxon>Gigasporaceae</taxon>
        <taxon>Gigaspora</taxon>
    </lineage>
</organism>
<dbReference type="EMBL" id="WTPW01002077">
    <property type="protein sequence ID" value="KAF0398691.1"/>
    <property type="molecule type" value="Genomic_DNA"/>
</dbReference>
<evidence type="ECO:0000313" key="1">
    <source>
        <dbReference type="EMBL" id="KAF0398691.1"/>
    </source>
</evidence>
<proteinExistence type="predicted"/>
<comment type="caution">
    <text evidence="1">The sequence shown here is derived from an EMBL/GenBank/DDBJ whole genome shotgun (WGS) entry which is preliminary data.</text>
</comment>
<reference evidence="1 2" key="1">
    <citation type="journal article" date="2019" name="Environ. Microbiol.">
        <title>At the nexus of three kingdoms: the genome of the mycorrhizal fungus Gigaspora margarita provides insights into plant, endobacterial and fungal interactions.</title>
        <authorList>
            <person name="Venice F."/>
            <person name="Ghignone S."/>
            <person name="Salvioli di Fossalunga A."/>
            <person name="Amselem J."/>
            <person name="Novero M."/>
            <person name="Xianan X."/>
            <person name="Sedzielewska Toro K."/>
            <person name="Morin E."/>
            <person name="Lipzen A."/>
            <person name="Grigoriev I.V."/>
            <person name="Henrissat B."/>
            <person name="Martin F.M."/>
            <person name="Bonfante P."/>
        </authorList>
    </citation>
    <scope>NUCLEOTIDE SEQUENCE [LARGE SCALE GENOMIC DNA]</scope>
    <source>
        <strain evidence="1 2">BEG34</strain>
    </source>
</reference>
<protein>
    <submittedName>
        <fullName evidence="1">Uncharacterized protein</fullName>
    </submittedName>
</protein>
<gene>
    <name evidence="1" type="ORF">F8M41_009813</name>
</gene>
<dbReference type="Proteomes" id="UP000439903">
    <property type="component" value="Unassembled WGS sequence"/>
</dbReference>
<keyword evidence="2" id="KW-1185">Reference proteome</keyword>